<name>A0A1B0FJF8_GLOMM</name>
<reference evidence="1" key="1">
    <citation type="submission" date="2020-05" db="UniProtKB">
        <authorList>
            <consortium name="EnsemblMetazoa"/>
        </authorList>
    </citation>
    <scope>IDENTIFICATION</scope>
    <source>
        <strain evidence="1">Yale</strain>
    </source>
</reference>
<dbReference type="Proteomes" id="UP000092444">
    <property type="component" value="Unassembled WGS sequence"/>
</dbReference>
<evidence type="ECO:0000313" key="1">
    <source>
        <dbReference type="EnsemblMetazoa" id="GMOY003960-PA"/>
    </source>
</evidence>
<evidence type="ECO:0000313" key="2">
    <source>
        <dbReference type="Proteomes" id="UP000092444"/>
    </source>
</evidence>
<protein>
    <submittedName>
        <fullName evidence="1">Uncharacterized protein</fullName>
    </submittedName>
</protein>
<keyword evidence="2" id="KW-1185">Reference proteome</keyword>
<accession>A0A1B0FJF8</accession>
<dbReference type="AlphaFoldDB" id="A0A1B0FJF8"/>
<dbReference type="EnsemblMetazoa" id="GMOY003960-RA">
    <property type="protein sequence ID" value="GMOY003960-PA"/>
    <property type="gene ID" value="GMOY003960"/>
</dbReference>
<proteinExistence type="predicted"/>
<dbReference type="VEuPathDB" id="VectorBase:GMOY003960"/>
<organism evidence="1 2">
    <name type="scientific">Glossina morsitans morsitans</name>
    <name type="common">Savannah tsetse fly</name>
    <dbReference type="NCBI Taxonomy" id="37546"/>
    <lineage>
        <taxon>Eukaryota</taxon>
        <taxon>Metazoa</taxon>
        <taxon>Ecdysozoa</taxon>
        <taxon>Arthropoda</taxon>
        <taxon>Hexapoda</taxon>
        <taxon>Insecta</taxon>
        <taxon>Pterygota</taxon>
        <taxon>Neoptera</taxon>
        <taxon>Endopterygota</taxon>
        <taxon>Diptera</taxon>
        <taxon>Brachycera</taxon>
        <taxon>Muscomorpha</taxon>
        <taxon>Hippoboscoidea</taxon>
        <taxon>Glossinidae</taxon>
        <taxon>Glossina</taxon>
    </lineage>
</organism>
<dbReference type="EMBL" id="CCAG010009907">
    <property type="status" value="NOT_ANNOTATED_CDS"/>
    <property type="molecule type" value="Genomic_DNA"/>
</dbReference>
<sequence>MVLTPDKRQHHYLHRSPGVLEKPNDLLPFSSGLKCCAASHKRLRFFPVALGCSSSFAFPIEYASDLEKYSKTVVRFLKY</sequence>